<reference evidence="1" key="1">
    <citation type="submission" date="2017-02" db="UniProtKB">
        <authorList>
            <consortium name="WormBaseParasite"/>
        </authorList>
    </citation>
    <scope>IDENTIFICATION</scope>
</reference>
<protein>
    <submittedName>
        <fullName evidence="1">Uncharacterized protein</fullName>
    </submittedName>
</protein>
<sequence length="69" mass="7691">LPVSKYQQHRCFDLSRQSKNVNLPDGDDVTDDVNVCGDTPTVTEVLISDLRVSPLFTCTHTLGALQPRY</sequence>
<name>A0A0R3R456_9BILA</name>
<dbReference type="AlphaFoldDB" id="A0A0R3R456"/>
<dbReference type="WBParaSite" id="BTMF_0001479601-mRNA-1">
    <property type="protein sequence ID" value="BTMF_0001479601-mRNA-1"/>
    <property type="gene ID" value="BTMF_0001479601"/>
</dbReference>
<dbReference type="STRING" id="42155.A0A0R3R456"/>
<organism evidence="1">
    <name type="scientific">Brugia timori</name>
    <dbReference type="NCBI Taxonomy" id="42155"/>
    <lineage>
        <taxon>Eukaryota</taxon>
        <taxon>Metazoa</taxon>
        <taxon>Ecdysozoa</taxon>
        <taxon>Nematoda</taxon>
        <taxon>Chromadorea</taxon>
        <taxon>Rhabditida</taxon>
        <taxon>Spirurina</taxon>
        <taxon>Spiruromorpha</taxon>
        <taxon>Filarioidea</taxon>
        <taxon>Onchocercidae</taxon>
        <taxon>Brugia</taxon>
    </lineage>
</organism>
<accession>A0A0R3R456</accession>
<proteinExistence type="predicted"/>
<evidence type="ECO:0000313" key="1">
    <source>
        <dbReference type="WBParaSite" id="BTMF_0001479601-mRNA-1"/>
    </source>
</evidence>